<dbReference type="InterPro" id="IPR013783">
    <property type="entry name" value="Ig-like_fold"/>
</dbReference>
<gene>
    <name evidence="8" type="ORF">LCGC14_2720070</name>
</gene>
<feature type="region of interest" description="Disordered" evidence="6">
    <location>
        <begin position="229"/>
        <end position="251"/>
    </location>
</feature>
<dbReference type="PANTHER" id="PTHR15462:SF8">
    <property type="entry name" value="SERINE PROTEASE"/>
    <property type="match status" value="1"/>
</dbReference>
<comment type="similarity">
    <text evidence="1">Belongs to the peptidase S1B family.</text>
</comment>
<dbReference type="GO" id="GO:0006508">
    <property type="term" value="P:proteolysis"/>
    <property type="evidence" value="ECO:0007669"/>
    <property type="project" value="UniProtKB-KW"/>
</dbReference>
<feature type="non-terminal residue" evidence="8">
    <location>
        <position position="1"/>
    </location>
</feature>
<evidence type="ECO:0000256" key="2">
    <source>
        <dbReference type="ARBA" id="ARBA00022670"/>
    </source>
</evidence>
<feature type="domain" description="CARDB" evidence="7">
    <location>
        <begin position="255"/>
        <end position="347"/>
    </location>
</feature>
<dbReference type="PRINTS" id="PR00839">
    <property type="entry name" value="V8PROTEASE"/>
</dbReference>
<keyword evidence="4" id="KW-0378">Hydrolase</keyword>
<feature type="non-terminal residue" evidence="8">
    <location>
        <position position="430"/>
    </location>
</feature>
<dbReference type="InterPro" id="IPR050966">
    <property type="entry name" value="Glutamyl_endopeptidase"/>
</dbReference>
<evidence type="ECO:0000313" key="8">
    <source>
        <dbReference type="EMBL" id="KKK90731.1"/>
    </source>
</evidence>
<sequence>QPASIFPPDDRQKITNTDEYPWSSITKLYITAADDSNWIGSGAIIDEFHVLTAGHNVYLHDNGGWASSVEVVPGMDGTYEPFGSAMVTDMRSYTGWTQDAMEEHDWAVLTLDTNMGGLTGWLGRQTANPPDPIYTGTLYTAGYPGDLDYGEKMYSTSGSGDYADEYNHWFWLDTAPGQSGSPVWTYDGSNRYIVSINAYQYENEAFPNFGTRLNQDKFDQISVWLNEDSSNPKPDLRDRGGEYSGFSPDQLSPKSSTIDIYNNIENIGLTSVGSFEVSFYLSTDSTVGTDDFLLGTDVITSLDVDSYVESTWSGLLPISVQDGDYYVGWIIDPSNSINEYNENNNKLVIESEMILVDGTAPSSSIIYTPKSGTNKIDKNTRFSLSAYDTFGGSGVDIIYYRIDNGGMREYSEEFTLASYDFGNHKIYYSS</sequence>
<dbReference type="InterPro" id="IPR043504">
    <property type="entry name" value="Peptidase_S1_PA_chymotrypsin"/>
</dbReference>
<dbReference type="Gene3D" id="2.40.10.10">
    <property type="entry name" value="Trypsin-like serine proteases"/>
    <property type="match status" value="2"/>
</dbReference>
<dbReference type="Pfam" id="PF07705">
    <property type="entry name" value="CARDB"/>
    <property type="match status" value="1"/>
</dbReference>
<evidence type="ECO:0000256" key="6">
    <source>
        <dbReference type="SAM" id="MobiDB-lite"/>
    </source>
</evidence>
<dbReference type="Pfam" id="PF13365">
    <property type="entry name" value="Trypsin_2"/>
    <property type="match status" value="1"/>
</dbReference>
<evidence type="ECO:0000256" key="5">
    <source>
        <dbReference type="ARBA" id="ARBA00022825"/>
    </source>
</evidence>
<dbReference type="InterPro" id="IPR008256">
    <property type="entry name" value="Peptidase_S1B"/>
</dbReference>
<evidence type="ECO:0000256" key="3">
    <source>
        <dbReference type="ARBA" id="ARBA00022729"/>
    </source>
</evidence>
<dbReference type="PANTHER" id="PTHR15462">
    <property type="entry name" value="SERINE PROTEASE"/>
    <property type="match status" value="1"/>
</dbReference>
<proteinExistence type="inferred from homology"/>
<dbReference type="InterPro" id="IPR011635">
    <property type="entry name" value="CARDB"/>
</dbReference>
<keyword evidence="5" id="KW-0720">Serine protease</keyword>
<evidence type="ECO:0000256" key="4">
    <source>
        <dbReference type="ARBA" id="ARBA00022801"/>
    </source>
</evidence>
<dbReference type="EMBL" id="LAZR01048967">
    <property type="protein sequence ID" value="KKK90731.1"/>
    <property type="molecule type" value="Genomic_DNA"/>
</dbReference>
<keyword evidence="2" id="KW-0645">Protease</keyword>
<organism evidence="8">
    <name type="scientific">marine sediment metagenome</name>
    <dbReference type="NCBI Taxonomy" id="412755"/>
    <lineage>
        <taxon>unclassified sequences</taxon>
        <taxon>metagenomes</taxon>
        <taxon>ecological metagenomes</taxon>
    </lineage>
</organism>
<keyword evidence="3" id="KW-0732">Signal</keyword>
<dbReference type="SUPFAM" id="SSF50494">
    <property type="entry name" value="Trypsin-like serine proteases"/>
    <property type="match status" value="1"/>
</dbReference>
<dbReference type="AlphaFoldDB" id="A0A0F9C219"/>
<dbReference type="InterPro" id="IPR009003">
    <property type="entry name" value="Peptidase_S1_PA"/>
</dbReference>
<dbReference type="Gene3D" id="2.60.40.10">
    <property type="entry name" value="Immunoglobulins"/>
    <property type="match status" value="1"/>
</dbReference>
<comment type="caution">
    <text evidence="8">The sequence shown here is derived from an EMBL/GenBank/DDBJ whole genome shotgun (WGS) entry which is preliminary data.</text>
</comment>
<protein>
    <recommendedName>
        <fullName evidence="7">CARDB domain-containing protein</fullName>
    </recommendedName>
</protein>
<evidence type="ECO:0000256" key="1">
    <source>
        <dbReference type="ARBA" id="ARBA00008764"/>
    </source>
</evidence>
<reference evidence="8" key="1">
    <citation type="journal article" date="2015" name="Nature">
        <title>Complex archaea that bridge the gap between prokaryotes and eukaryotes.</title>
        <authorList>
            <person name="Spang A."/>
            <person name="Saw J.H."/>
            <person name="Jorgensen S.L."/>
            <person name="Zaremba-Niedzwiedzka K."/>
            <person name="Martijn J."/>
            <person name="Lind A.E."/>
            <person name="van Eijk R."/>
            <person name="Schleper C."/>
            <person name="Guy L."/>
            <person name="Ettema T.J."/>
        </authorList>
    </citation>
    <scope>NUCLEOTIDE SEQUENCE</scope>
</reference>
<dbReference type="GO" id="GO:0008236">
    <property type="term" value="F:serine-type peptidase activity"/>
    <property type="evidence" value="ECO:0007669"/>
    <property type="project" value="UniProtKB-KW"/>
</dbReference>
<name>A0A0F9C219_9ZZZZ</name>
<evidence type="ECO:0000259" key="7">
    <source>
        <dbReference type="Pfam" id="PF07705"/>
    </source>
</evidence>
<accession>A0A0F9C219</accession>